<dbReference type="Gene3D" id="1.20.1530.20">
    <property type="match status" value="1"/>
</dbReference>
<feature type="transmembrane region" description="Helical" evidence="6">
    <location>
        <begin position="24"/>
        <end position="47"/>
    </location>
</feature>
<evidence type="ECO:0000313" key="8">
    <source>
        <dbReference type="Proteomes" id="UP001642360"/>
    </source>
</evidence>
<dbReference type="PANTHER" id="PTHR32468">
    <property type="entry name" value="CATION/H + ANTIPORTER"/>
    <property type="match status" value="1"/>
</dbReference>
<keyword evidence="6" id="KW-0812">Transmembrane</keyword>
<evidence type="ECO:0000313" key="7">
    <source>
        <dbReference type="EMBL" id="CAK9161684.1"/>
    </source>
</evidence>
<keyword evidence="5" id="KW-0406">Ion transport</keyword>
<feature type="transmembrane region" description="Helical" evidence="6">
    <location>
        <begin position="59"/>
        <end position="79"/>
    </location>
</feature>
<name>A0ABC8SWW8_9AQUA</name>
<dbReference type="AlphaFoldDB" id="A0ABC8SWW8"/>
<keyword evidence="6" id="KW-0472">Membrane</keyword>
<dbReference type="EMBL" id="CAUOFW020003724">
    <property type="protein sequence ID" value="CAK9161684.1"/>
    <property type="molecule type" value="Genomic_DNA"/>
</dbReference>
<dbReference type="InterPro" id="IPR050794">
    <property type="entry name" value="CPA2_transporter"/>
</dbReference>
<evidence type="ECO:0000256" key="5">
    <source>
        <dbReference type="ARBA" id="ARBA00023065"/>
    </source>
</evidence>
<keyword evidence="2" id="KW-0813">Transport</keyword>
<evidence type="ECO:0000256" key="2">
    <source>
        <dbReference type="ARBA" id="ARBA00022448"/>
    </source>
</evidence>
<dbReference type="PANTHER" id="PTHR32468:SF35">
    <property type="entry name" value="CATION_H+ EXCHANGER DOMAIN-CONTAINING PROTEIN"/>
    <property type="match status" value="1"/>
</dbReference>
<feature type="transmembrane region" description="Helical" evidence="6">
    <location>
        <begin position="91"/>
        <end position="115"/>
    </location>
</feature>
<keyword evidence="3" id="KW-0633">Potassium transport</keyword>
<evidence type="ECO:0000256" key="4">
    <source>
        <dbReference type="ARBA" id="ARBA00022958"/>
    </source>
</evidence>
<keyword evidence="4" id="KW-0630">Potassium</keyword>
<protein>
    <submittedName>
        <fullName evidence="7">Uncharacterized protein</fullName>
    </submittedName>
</protein>
<keyword evidence="6" id="KW-1133">Transmembrane helix</keyword>
<dbReference type="Proteomes" id="UP001642360">
    <property type="component" value="Unassembled WGS sequence"/>
</dbReference>
<comment type="caution">
    <text evidence="7">The sequence shown here is derived from an EMBL/GenBank/DDBJ whole genome shotgun (WGS) entry which is preliminary data.</text>
</comment>
<dbReference type="GO" id="GO:0016020">
    <property type="term" value="C:membrane"/>
    <property type="evidence" value="ECO:0007669"/>
    <property type="project" value="UniProtKB-SubCell"/>
</dbReference>
<reference evidence="7 8" key="1">
    <citation type="submission" date="2024-02" db="EMBL/GenBank/DDBJ databases">
        <authorList>
            <person name="Vignale AGUSTIN F."/>
            <person name="Sosa J E."/>
            <person name="Modenutti C."/>
        </authorList>
    </citation>
    <scope>NUCLEOTIDE SEQUENCE [LARGE SCALE GENOMIC DNA]</scope>
</reference>
<sequence>CLTHFPDIAYLLTKLKILNKDLELLALSSAMFCDMLGISLTVVGFAALQAKNDHPLNPLWGTLSSIALVVARAAILQILKRKPEGEPIGESLISAIFIIVLIIGFLSETIGQHYVLGSLVLV</sequence>
<evidence type="ECO:0000256" key="3">
    <source>
        <dbReference type="ARBA" id="ARBA00022538"/>
    </source>
</evidence>
<organism evidence="7 8">
    <name type="scientific">Ilex paraguariensis</name>
    <name type="common">yerba mate</name>
    <dbReference type="NCBI Taxonomy" id="185542"/>
    <lineage>
        <taxon>Eukaryota</taxon>
        <taxon>Viridiplantae</taxon>
        <taxon>Streptophyta</taxon>
        <taxon>Embryophyta</taxon>
        <taxon>Tracheophyta</taxon>
        <taxon>Spermatophyta</taxon>
        <taxon>Magnoliopsida</taxon>
        <taxon>eudicotyledons</taxon>
        <taxon>Gunneridae</taxon>
        <taxon>Pentapetalae</taxon>
        <taxon>asterids</taxon>
        <taxon>campanulids</taxon>
        <taxon>Aquifoliales</taxon>
        <taxon>Aquifoliaceae</taxon>
        <taxon>Ilex</taxon>
    </lineage>
</organism>
<feature type="non-terminal residue" evidence="7">
    <location>
        <position position="1"/>
    </location>
</feature>
<dbReference type="GO" id="GO:0006813">
    <property type="term" value="P:potassium ion transport"/>
    <property type="evidence" value="ECO:0007669"/>
    <property type="project" value="UniProtKB-KW"/>
</dbReference>
<accession>A0ABC8SWW8</accession>
<keyword evidence="8" id="KW-1185">Reference proteome</keyword>
<gene>
    <name evidence="7" type="ORF">ILEXP_LOCUS30503</name>
</gene>
<proteinExistence type="predicted"/>
<evidence type="ECO:0000256" key="1">
    <source>
        <dbReference type="ARBA" id="ARBA00004141"/>
    </source>
</evidence>
<comment type="subcellular location">
    <subcellularLocation>
        <location evidence="1">Membrane</location>
        <topology evidence="1">Multi-pass membrane protein</topology>
    </subcellularLocation>
</comment>
<evidence type="ECO:0000256" key="6">
    <source>
        <dbReference type="SAM" id="Phobius"/>
    </source>
</evidence>
<dbReference type="InterPro" id="IPR038770">
    <property type="entry name" value="Na+/solute_symporter_sf"/>
</dbReference>